<name>A0A6J5M770_9CAUD</name>
<organism evidence="1">
    <name type="scientific">uncultured Caudovirales phage</name>
    <dbReference type="NCBI Taxonomy" id="2100421"/>
    <lineage>
        <taxon>Viruses</taxon>
        <taxon>Duplodnaviria</taxon>
        <taxon>Heunggongvirae</taxon>
        <taxon>Uroviricota</taxon>
        <taxon>Caudoviricetes</taxon>
        <taxon>Peduoviridae</taxon>
        <taxon>Maltschvirus</taxon>
        <taxon>Maltschvirus maltsch</taxon>
    </lineage>
</organism>
<proteinExistence type="predicted"/>
<sequence>MSNNKQSMKLYTEEQVEIAMAYVHAYHESDTRLKDEEILKKLTPIELPTDEEIEDYARQSGLVHPFITRGAKWMRDKIQGGKNEQQ</sequence>
<evidence type="ECO:0000313" key="1">
    <source>
        <dbReference type="EMBL" id="CAB4141942.1"/>
    </source>
</evidence>
<accession>A0A6J5M770</accession>
<gene>
    <name evidence="1" type="ORF">UFOVP428_37</name>
</gene>
<reference evidence="1" key="1">
    <citation type="submission" date="2020-04" db="EMBL/GenBank/DDBJ databases">
        <authorList>
            <person name="Chiriac C."/>
            <person name="Salcher M."/>
            <person name="Ghai R."/>
            <person name="Kavagutti S V."/>
        </authorList>
    </citation>
    <scope>NUCLEOTIDE SEQUENCE</scope>
</reference>
<dbReference type="EMBL" id="LR796397">
    <property type="protein sequence ID" value="CAB4141942.1"/>
    <property type="molecule type" value="Genomic_DNA"/>
</dbReference>
<protein>
    <submittedName>
        <fullName evidence="1">Uncharacterized protein</fullName>
    </submittedName>
</protein>